<dbReference type="EMBL" id="KZ819637">
    <property type="protein sequence ID" value="PWN89254.1"/>
    <property type="molecule type" value="Genomic_DNA"/>
</dbReference>
<organism evidence="1 2">
    <name type="scientific">Acaromyces ingoldii</name>
    <dbReference type="NCBI Taxonomy" id="215250"/>
    <lineage>
        <taxon>Eukaryota</taxon>
        <taxon>Fungi</taxon>
        <taxon>Dikarya</taxon>
        <taxon>Basidiomycota</taxon>
        <taxon>Ustilaginomycotina</taxon>
        <taxon>Exobasidiomycetes</taxon>
        <taxon>Exobasidiales</taxon>
        <taxon>Cryptobasidiaceae</taxon>
        <taxon>Acaromyces</taxon>
    </lineage>
</organism>
<dbReference type="AlphaFoldDB" id="A0A316YKB5"/>
<keyword evidence="2" id="KW-1185">Reference proteome</keyword>
<gene>
    <name evidence="1" type="ORF">FA10DRAFT_267826</name>
</gene>
<dbReference type="Proteomes" id="UP000245768">
    <property type="component" value="Unassembled WGS sequence"/>
</dbReference>
<evidence type="ECO:0000313" key="2">
    <source>
        <dbReference type="Proteomes" id="UP000245768"/>
    </source>
</evidence>
<dbReference type="OrthoDB" id="10676543at2759"/>
<sequence length="570" mass="63094">MSSSSGSSIGGLGDDYCSNPFAEKLPSELWAYLLDFLFASRDIVTAVRLTQTCRILRQSREGRIARYLYALDRLGLPFPRKLPLNLNGEADRLYASQWPLLRSLPSTATEVIDGDGVETPLLDRDHIYFLSSDRSKLCISPQAGSATLRRIDLLGLHALAFAVEADEGVVVVALDSNRAASDAEPQTAQPLVSGRPMSLESPPIHHVVLTAFDLSTGGVISSRGLDPMRFNSLRLEVTLTTVLLQIDGQTEVRHYTATGQDELPWELAWSRSWEKLSAGGAGSMTNDDDGEIDDQMLAPPLLTASLLSNDTVICLSLPPAHALARDPLDWGSTLELYRLGQREPHVADIRLPLTSQPDASRSYIRTGRQVSNEALQEGTVIICSQGFIWLARTSSFAELLYPQAALALFSASPSYPILESHWVRGHFCRTRVCAPNARPPRTSIDGHRIASLWTRNPSDSSYIGYASNAMLRLIDVDPKQGMDDGPVTTRDESSIEPDDGRFMTKKILFRDSYRESCLRTPSMMPWLIAGCSSSDFFRRSPFKHLAALPRHCWRRGAHLVWHQAHAARQE</sequence>
<proteinExistence type="predicted"/>
<dbReference type="GeneID" id="37043987"/>
<protein>
    <submittedName>
        <fullName evidence="1">Uncharacterized protein</fullName>
    </submittedName>
</protein>
<accession>A0A316YKB5</accession>
<name>A0A316YKB5_9BASI</name>
<reference evidence="1 2" key="1">
    <citation type="journal article" date="2018" name="Mol. Biol. Evol.">
        <title>Broad Genomic Sampling Reveals a Smut Pathogenic Ancestry of the Fungal Clade Ustilaginomycotina.</title>
        <authorList>
            <person name="Kijpornyongpan T."/>
            <person name="Mondo S.J."/>
            <person name="Barry K."/>
            <person name="Sandor L."/>
            <person name="Lee J."/>
            <person name="Lipzen A."/>
            <person name="Pangilinan J."/>
            <person name="LaButti K."/>
            <person name="Hainaut M."/>
            <person name="Henrissat B."/>
            <person name="Grigoriev I.V."/>
            <person name="Spatafora J.W."/>
            <person name="Aime M.C."/>
        </authorList>
    </citation>
    <scope>NUCLEOTIDE SEQUENCE [LARGE SCALE GENOMIC DNA]</scope>
    <source>
        <strain evidence="1 2">MCA 4198</strain>
    </source>
</reference>
<dbReference type="RefSeq" id="XP_025376452.1">
    <property type="nucleotide sequence ID" value="XM_025522071.1"/>
</dbReference>
<evidence type="ECO:0000313" key="1">
    <source>
        <dbReference type="EMBL" id="PWN89254.1"/>
    </source>
</evidence>
<dbReference type="InParanoid" id="A0A316YKB5"/>